<name>A0AAV2TH38_CALDB</name>
<reference evidence="2" key="1">
    <citation type="submission" date="2024-06" db="EMBL/GenBank/DDBJ databases">
        <authorList>
            <person name="Liu X."/>
            <person name="Lenzi L."/>
            <person name="Haldenby T S."/>
            <person name="Uol C."/>
        </authorList>
    </citation>
    <scope>NUCLEOTIDE SEQUENCE</scope>
</reference>
<proteinExistence type="predicted"/>
<evidence type="ECO:0000313" key="2">
    <source>
        <dbReference type="EMBL" id="CAL5136767.1"/>
    </source>
</evidence>
<feature type="compositionally biased region" description="Polar residues" evidence="1">
    <location>
        <begin position="118"/>
        <end position="134"/>
    </location>
</feature>
<accession>A0AAV2TH38</accession>
<dbReference type="EMBL" id="CAXLJL010000356">
    <property type="protein sequence ID" value="CAL5136767.1"/>
    <property type="molecule type" value="Genomic_DNA"/>
</dbReference>
<organism evidence="2 3">
    <name type="scientific">Calicophoron daubneyi</name>
    <name type="common">Rumen fluke</name>
    <name type="synonym">Paramphistomum daubneyi</name>
    <dbReference type="NCBI Taxonomy" id="300641"/>
    <lineage>
        <taxon>Eukaryota</taxon>
        <taxon>Metazoa</taxon>
        <taxon>Spiralia</taxon>
        <taxon>Lophotrochozoa</taxon>
        <taxon>Platyhelminthes</taxon>
        <taxon>Trematoda</taxon>
        <taxon>Digenea</taxon>
        <taxon>Plagiorchiida</taxon>
        <taxon>Pronocephalata</taxon>
        <taxon>Paramphistomoidea</taxon>
        <taxon>Paramphistomidae</taxon>
        <taxon>Calicophoron</taxon>
    </lineage>
</organism>
<gene>
    <name evidence="2" type="ORF">CDAUBV1_LOCUS11071</name>
</gene>
<feature type="compositionally biased region" description="Basic and acidic residues" evidence="1">
    <location>
        <begin position="188"/>
        <end position="201"/>
    </location>
</feature>
<protein>
    <submittedName>
        <fullName evidence="2">Uncharacterized protein</fullName>
    </submittedName>
</protein>
<comment type="caution">
    <text evidence="2">The sequence shown here is derived from an EMBL/GenBank/DDBJ whole genome shotgun (WGS) entry which is preliminary data.</text>
</comment>
<feature type="region of interest" description="Disordered" evidence="1">
    <location>
        <begin position="1"/>
        <end position="53"/>
    </location>
</feature>
<evidence type="ECO:0000313" key="3">
    <source>
        <dbReference type="Proteomes" id="UP001497525"/>
    </source>
</evidence>
<feature type="region of interest" description="Disordered" evidence="1">
    <location>
        <begin position="188"/>
        <end position="220"/>
    </location>
</feature>
<feature type="compositionally biased region" description="Polar residues" evidence="1">
    <location>
        <begin position="19"/>
        <end position="33"/>
    </location>
</feature>
<evidence type="ECO:0000256" key="1">
    <source>
        <dbReference type="SAM" id="MobiDB-lite"/>
    </source>
</evidence>
<feature type="region of interest" description="Disordered" evidence="1">
    <location>
        <begin position="115"/>
        <end position="147"/>
    </location>
</feature>
<sequence length="220" mass="24281">MIMELPRQKKKSILKKNSPFIQRSNSFDSQEPGSSGGGPIVSEAAPRKRAVIKDEDRVFLPGEQDDDDNACVHCPSESVADRTVGERVSCRLIQQRSLDSGLYNELHKCSLEKELDQTTKPAESSCSRAHSSKSLPPPSAAEEQQISELEFGRLITTHSPSEEKILQMMRAAEPGKMYTVRDILAHRVPEIPEDEATRNEGEALGGDQRSGEGESSSMMQ</sequence>
<dbReference type="Proteomes" id="UP001497525">
    <property type="component" value="Unassembled WGS sequence"/>
</dbReference>
<dbReference type="AlphaFoldDB" id="A0AAV2TH38"/>